<evidence type="ECO:0000313" key="3">
    <source>
        <dbReference type="Proteomes" id="UP001162881"/>
    </source>
</evidence>
<evidence type="ECO:0000256" key="1">
    <source>
        <dbReference type="SAM" id="MobiDB-lite"/>
    </source>
</evidence>
<proteinExistence type="predicted"/>
<organism evidence="2 3">
    <name type="scientific">Novosphingobium organovorum</name>
    <dbReference type="NCBI Taxonomy" id="2930092"/>
    <lineage>
        <taxon>Bacteria</taxon>
        <taxon>Pseudomonadati</taxon>
        <taxon>Pseudomonadota</taxon>
        <taxon>Alphaproteobacteria</taxon>
        <taxon>Sphingomonadales</taxon>
        <taxon>Sphingomonadaceae</taxon>
        <taxon>Novosphingobium</taxon>
    </lineage>
</organism>
<comment type="caution">
    <text evidence="2">The sequence shown here is derived from an EMBL/GenBank/DDBJ whole genome shotgun (WGS) entry which is preliminary data.</text>
</comment>
<sequence>MADDDSFEPHLGHQRSQGIKRPRRYLGRVLAAANLARGGGVGSRPAGGSFTGSRIGRGAGVGRLLASRGGHAAASRRRVIVKTSVVKLAGKSASAAAAHLRYLQRDGTTREGTRGALYGRDADVADGKAFGERGAGDRHQFRFIVSPEDGDQYDDLKPLTRRLMARLEEDLGTKLDWVAVDHFNTGHPHTHIVVRGKDERGADLIIARDYLTTGIRERAAELVDLDLGPRTSREIQQSQRAEIEQERFTLIDRALFKGADAERVVASHARDGFDQTLRAGRLAKLSRLGLAESLGAGRFRLAPDLADTLRRLGERGDIIRTMQREFSRAAVQRVPADQAIYDPAAPDARPLVGRVLVRGLADEHADRHYLIVDGTDGRSHYVAIGRGTETDMSLPQGAIVRIEPVRPAVREVDCTIARIAAANGGRYDVDAHLHHDPTATEGFAETHVRRLEAMRRTAGIVEREPSGRWIVAPDHLDRVAAYEAARLRDRPVAITLLSKQPLDRLADADAATWIDRELVSGTPEPVRDVGFGHDVRDAQARRRQWLVAQGFAEEADGGTMFPNGMIAALQRRELLRVAGQLSDELGMPFREAAEGARVEGVYRRSVELVSGRFALIERSRDFTLVPWRPVLERQVGKSVSGLMRGDGISWSIGRGRSGPGIS</sequence>
<dbReference type="InterPro" id="IPR021795">
    <property type="entry name" value="DUF3363"/>
</dbReference>
<gene>
    <name evidence="2" type="ORF">MTR62_06720</name>
</gene>
<accession>A0ABT0BBR2</accession>
<dbReference type="Proteomes" id="UP001162881">
    <property type="component" value="Unassembled WGS sequence"/>
</dbReference>
<dbReference type="Pfam" id="PF11843">
    <property type="entry name" value="DUF3363"/>
    <property type="match status" value="1"/>
</dbReference>
<evidence type="ECO:0000313" key="2">
    <source>
        <dbReference type="EMBL" id="MCJ2182394.1"/>
    </source>
</evidence>
<reference evidence="2" key="1">
    <citation type="submission" date="2022-03" db="EMBL/GenBank/DDBJ databases">
        <title>Identification of a novel bacterium isolated from mangrove sediments.</title>
        <authorList>
            <person name="Pan X."/>
        </authorList>
    </citation>
    <scope>NUCLEOTIDE SEQUENCE</scope>
    <source>
        <strain evidence="2">B1949</strain>
    </source>
</reference>
<dbReference type="EMBL" id="JALHLF010000016">
    <property type="protein sequence ID" value="MCJ2182394.1"/>
    <property type="molecule type" value="Genomic_DNA"/>
</dbReference>
<keyword evidence="3" id="KW-1185">Reference proteome</keyword>
<name>A0ABT0BBR2_9SPHN</name>
<dbReference type="NCBIfam" id="NF041267">
    <property type="entry name" value="relax_RlxS"/>
    <property type="match status" value="1"/>
</dbReference>
<dbReference type="RefSeq" id="WP_244018279.1">
    <property type="nucleotide sequence ID" value="NZ_JALHLF010000016.1"/>
</dbReference>
<feature type="region of interest" description="Disordered" evidence="1">
    <location>
        <begin position="1"/>
        <end position="22"/>
    </location>
</feature>
<protein>
    <submittedName>
        <fullName evidence="2">DUF3363 domain-containing protein</fullName>
    </submittedName>
</protein>